<keyword evidence="2" id="KW-1185">Reference proteome</keyword>
<dbReference type="AlphaFoldDB" id="S3V3L1"/>
<reference evidence="1" key="1">
    <citation type="submission" date="2013-04" db="EMBL/GenBank/DDBJ databases">
        <authorList>
            <person name="Harkins D.M."/>
            <person name="Durkin A.S."/>
            <person name="Selengut J.D."/>
            <person name="Sanka R."/>
            <person name="DePew J."/>
            <person name="Purushe J."/>
            <person name="Ahmed A."/>
            <person name="van der Linden H."/>
            <person name="Goris M.G.A."/>
            <person name="Hartskeerl R.A."/>
            <person name="Vinetz J.M."/>
            <person name="Sutton G.G."/>
            <person name="Nelson W.C."/>
            <person name="Fouts D.E."/>
        </authorList>
    </citation>
    <scope>NUCLEOTIDE SEQUENCE [LARGE SCALE GENOMIC DNA]</scope>
    <source>
        <strain evidence="1">BUT 6</strain>
    </source>
</reference>
<evidence type="ECO:0000313" key="2">
    <source>
        <dbReference type="Proteomes" id="UP000014540"/>
    </source>
</evidence>
<protein>
    <submittedName>
        <fullName evidence="1">Uncharacterized protein</fullName>
    </submittedName>
</protein>
<proteinExistence type="predicted"/>
<accession>S3V3L1</accession>
<sequence length="38" mass="4476">MNLFIKVKFGERAYFLRVFLSILNLRPKMGSYYGFGAK</sequence>
<evidence type="ECO:0000313" key="1">
    <source>
        <dbReference type="EMBL" id="EPG75234.1"/>
    </source>
</evidence>
<gene>
    <name evidence="1" type="ORF">LEP1GSC058_1985</name>
</gene>
<name>S3V3L1_9LEPT</name>
<dbReference type="Proteomes" id="UP000014540">
    <property type="component" value="Unassembled WGS sequence"/>
</dbReference>
<dbReference type="STRING" id="1193011.LEP1GSC058_1985"/>
<organism evidence="1 2">
    <name type="scientific">Leptospira fainei serovar Hurstbridge str. BUT 6</name>
    <dbReference type="NCBI Taxonomy" id="1193011"/>
    <lineage>
        <taxon>Bacteria</taxon>
        <taxon>Pseudomonadati</taxon>
        <taxon>Spirochaetota</taxon>
        <taxon>Spirochaetia</taxon>
        <taxon>Leptospirales</taxon>
        <taxon>Leptospiraceae</taxon>
        <taxon>Leptospira</taxon>
    </lineage>
</organism>
<comment type="caution">
    <text evidence="1">The sequence shown here is derived from an EMBL/GenBank/DDBJ whole genome shotgun (WGS) entry which is preliminary data.</text>
</comment>
<dbReference type="EMBL" id="AKWZ02000003">
    <property type="protein sequence ID" value="EPG75234.1"/>
    <property type="molecule type" value="Genomic_DNA"/>
</dbReference>